<feature type="non-terminal residue" evidence="1">
    <location>
        <position position="1"/>
    </location>
</feature>
<gene>
    <name evidence="1" type="ORF">MAAFP003_2514</name>
</gene>
<evidence type="ECO:0000313" key="2">
    <source>
        <dbReference type="Proteomes" id="UP000236318"/>
    </source>
</evidence>
<keyword evidence="2" id="KW-1185">Reference proteome</keyword>
<comment type="caution">
    <text evidence="1">The sequence shown here is derived from an EMBL/GenBank/DDBJ whole genome shotgun (WGS) entry which is preliminary data.</text>
</comment>
<accession>A0A2K4YAN1</accession>
<name>A0A2K4YAN1_9MYCO</name>
<evidence type="ECO:0000313" key="1">
    <source>
        <dbReference type="EMBL" id="SOX53838.1"/>
    </source>
</evidence>
<dbReference type="AlphaFoldDB" id="A0A2K4YAN1"/>
<dbReference type="EMBL" id="FXEG02000002">
    <property type="protein sequence ID" value="SOX53838.1"/>
    <property type="molecule type" value="Genomic_DNA"/>
</dbReference>
<organism evidence="1 2">
    <name type="scientific">Mycobacterium ahvazicum</name>
    <dbReference type="NCBI Taxonomy" id="1964395"/>
    <lineage>
        <taxon>Bacteria</taxon>
        <taxon>Bacillati</taxon>
        <taxon>Actinomycetota</taxon>
        <taxon>Actinomycetes</taxon>
        <taxon>Mycobacteriales</taxon>
        <taxon>Mycobacteriaceae</taxon>
        <taxon>Mycobacterium</taxon>
        <taxon>Mycobacterium simiae complex</taxon>
    </lineage>
</organism>
<dbReference type="Proteomes" id="UP000236318">
    <property type="component" value="Unassembled WGS sequence"/>
</dbReference>
<reference evidence="1" key="1">
    <citation type="submission" date="2018-01" db="EMBL/GenBank/DDBJ databases">
        <authorList>
            <consortium name="Urmite Genomes"/>
        </authorList>
    </citation>
    <scope>NUCLEOTIDE SEQUENCE [LARGE SCALE GENOMIC DNA]</scope>
    <source>
        <strain evidence="1">AFP003</strain>
    </source>
</reference>
<sequence>VGELLLPIAKQDNFYAHCLRGSIEKARAQSKVADFASGRIYDLNKLYVTSNRDFAHAWAVCMPDPQHLEHLQKLFGLGARAYYEVELLDASGEALTGPPEPDPDYAIGSFQVDLARVIAVHRPQMSPVAGQVHLLRMATAPRDA</sequence>
<proteinExistence type="predicted"/>
<protein>
    <submittedName>
        <fullName evidence="1">Uncharacterized protein</fullName>
    </submittedName>
</protein>